<keyword evidence="3" id="KW-1185">Reference proteome</keyword>
<evidence type="ECO:0000256" key="1">
    <source>
        <dbReference type="SAM" id="MobiDB-lite"/>
    </source>
</evidence>
<feature type="region of interest" description="Disordered" evidence="1">
    <location>
        <begin position="133"/>
        <end position="190"/>
    </location>
</feature>
<gene>
    <name evidence="2" type="ORF">F511_18351</name>
</gene>
<evidence type="ECO:0000313" key="2">
    <source>
        <dbReference type="EMBL" id="KZV35542.1"/>
    </source>
</evidence>
<dbReference type="EMBL" id="KV004556">
    <property type="protein sequence ID" value="KZV35542.1"/>
    <property type="molecule type" value="Genomic_DNA"/>
</dbReference>
<proteinExistence type="predicted"/>
<feature type="region of interest" description="Disordered" evidence="1">
    <location>
        <begin position="1"/>
        <end position="20"/>
    </location>
</feature>
<sequence>MHEIKATTEHREPKDSKSRAKTLLFRSVPRTYTKPDRISKNIDELHDLLKLKSESSKTRLINAINIISFSGLTVGYHGYSAGHGVDPAGGAPGGGSSVPCGGRHPTAQCVGVQGSSNVCGQYGHFARVCPLSGSQHTAAPPQGHGGSSKGRSFPAQQQWLGEPNLRPFQQPGPSRFGLSSHPQFSGPQFA</sequence>
<evidence type="ECO:0000313" key="3">
    <source>
        <dbReference type="Proteomes" id="UP000250235"/>
    </source>
</evidence>
<dbReference type="Proteomes" id="UP000250235">
    <property type="component" value="Unassembled WGS sequence"/>
</dbReference>
<name>A0A2Z7BLM8_9LAMI</name>
<protein>
    <recommendedName>
        <fullName evidence="4">CCHC-type domain-containing protein</fullName>
    </recommendedName>
</protein>
<accession>A0A2Z7BLM8</accession>
<organism evidence="2 3">
    <name type="scientific">Dorcoceras hygrometricum</name>
    <dbReference type="NCBI Taxonomy" id="472368"/>
    <lineage>
        <taxon>Eukaryota</taxon>
        <taxon>Viridiplantae</taxon>
        <taxon>Streptophyta</taxon>
        <taxon>Embryophyta</taxon>
        <taxon>Tracheophyta</taxon>
        <taxon>Spermatophyta</taxon>
        <taxon>Magnoliopsida</taxon>
        <taxon>eudicotyledons</taxon>
        <taxon>Gunneridae</taxon>
        <taxon>Pentapetalae</taxon>
        <taxon>asterids</taxon>
        <taxon>lamiids</taxon>
        <taxon>Lamiales</taxon>
        <taxon>Gesneriaceae</taxon>
        <taxon>Didymocarpoideae</taxon>
        <taxon>Trichosporeae</taxon>
        <taxon>Loxocarpinae</taxon>
        <taxon>Dorcoceras</taxon>
    </lineage>
</organism>
<feature type="compositionally biased region" description="Basic and acidic residues" evidence="1">
    <location>
        <begin position="1"/>
        <end position="18"/>
    </location>
</feature>
<dbReference type="AlphaFoldDB" id="A0A2Z7BLM8"/>
<feature type="compositionally biased region" description="Polar residues" evidence="1">
    <location>
        <begin position="180"/>
        <end position="190"/>
    </location>
</feature>
<evidence type="ECO:0008006" key="4">
    <source>
        <dbReference type="Google" id="ProtNLM"/>
    </source>
</evidence>
<reference evidence="2 3" key="1">
    <citation type="journal article" date="2015" name="Proc. Natl. Acad. Sci. U.S.A.">
        <title>The resurrection genome of Boea hygrometrica: A blueprint for survival of dehydration.</title>
        <authorList>
            <person name="Xiao L."/>
            <person name="Yang G."/>
            <person name="Zhang L."/>
            <person name="Yang X."/>
            <person name="Zhao S."/>
            <person name="Ji Z."/>
            <person name="Zhou Q."/>
            <person name="Hu M."/>
            <person name="Wang Y."/>
            <person name="Chen M."/>
            <person name="Xu Y."/>
            <person name="Jin H."/>
            <person name="Xiao X."/>
            <person name="Hu G."/>
            <person name="Bao F."/>
            <person name="Hu Y."/>
            <person name="Wan P."/>
            <person name="Li L."/>
            <person name="Deng X."/>
            <person name="Kuang T."/>
            <person name="Xiang C."/>
            <person name="Zhu J.K."/>
            <person name="Oliver M.J."/>
            <person name="He Y."/>
        </authorList>
    </citation>
    <scope>NUCLEOTIDE SEQUENCE [LARGE SCALE GENOMIC DNA]</scope>
    <source>
        <strain evidence="3">cv. XS01</strain>
    </source>
</reference>